<proteinExistence type="predicted"/>
<evidence type="ECO:0000313" key="1">
    <source>
        <dbReference type="EMBL" id="CAI5453573.1"/>
    </source>
</evidence>
<evidence type="ECO:0000313" key="2">
    <source>
        <dbReference type="Proteomes" id="UP001152747"/>
    </source>
</evidence>
<gene>
    <name evidence="1" type="ORF">CAMP_LOCUS16210</name>
</gene>
<dbReference type="EMBL" id="CANHGI010000005">
    <property type="protein sequence ID" value="CAI5453573.1"/>
    <property type="molecule type" value="Genomic_DNA"/>
</dbReference>
<reference evidence="1" key="1">
    <citation type="submission" date="2022-11" db="EMBL/GenBank/DDBJ databases">
        <authorList>
            <person name="Kikuchi T."/>
        </authorList>
    </citation>
    <scope>NUCLEOTIDE SEQUENCE</scope>
    <source>
        <strain evidence="1">PS1010</strain>
    </source>
</reference>
<name>A0A9P1IWI1_9PELO</name>
<accession>A0A9P1IWI1</accession>
<dbReference type="Proteomes" id="UP001152747">
    <property type="component" value="Unassembled WGS sequence"/>
</dbReference>
<dbReference type="AlphaFoldDB" id="A0A9P1IWI1"/>
<protein>
    <submittedName>
        <fullName evidence="1">Uncharacterized protein</fullName>
    </submittedName>
</protein>
<sequence>MYGYEEESRKKNQFRQESGILPNRDYLCYNFCVNVIQQAAVCQESVVFYEKIRLNVRSVESQRKMNWKQKLLIERRRKIRKRLQQCCILQMFCPSNLVDLAEYNQCLKSCDDVTPKQEHPQMKFMRNQQFVAEVEEPIDIHAPVSSSSSEQSVATSTLADNNDVTVAVATSTVQPISKVTSGYLVFILTRDVSIKKKSSMETAEFLKEMMICSNVLVDLASINDVLPKSAIQLEVEGSGCENGEEPQFSVHQQRTKTVLGQCFDVFINCSRINRIAACMIDEQFDSTINSFSSICGNSSTSAD</sequence>
<organism evidence="1 2">
    <name type="scientific">Caenorhabditis angaria</name>
    <dbReference type="NCBI Taxonomy" id="860376"/>
    <lineage>
        <taxon>Eukaryota</taxon>
        <taxon>Metazoa</taxon>
        <taxon>Ecdysozoa</taxon>
        <taxon>Nematoda</taxon>
        <taxon>Chromadorea</taxon>
        <taxon>Rhabditida</taxon>
        <taxon>Rhabditina</taxon>
        <taxon>Rhabditomorpha</taxon>
        <taxon>Rhabditoidea</taxon>
        <taxon>Rhabditidae</taxon>
        <taxon>Peloderinae</taxon>
        <taxon>Caenorhabditis</taxon>
    </lineage>
</organism>
<comment type="caution">
    <text evidence="1">The sequence shown here is derived from an EMBL/GenBank/DDBJ whole genome shotgun (WGS) entry which is preliminary data.</text>
</comment>
<keyword evidence="2" id="KW-1185">Reference proteome</keyword>